<keyword evidence="3 8" id="KW-0548">Nucleotidyltransferase</keyword>
<name>A0A347U6F3_9BACT</name>
<dbReference type="HAMAP" id="MF_00692">
    <property type="entry name" value="SelO"/>
    <property type="match status" value="1"/>
</dbReference>
<evidence type="ECO:0000313" key="10">
    <source>
        <dbReference type="EMBL" id="RXI31130.1"/>
    </source>
</evidence>
<dbReference type="OrthoDB" id="9776281at2"/>
<reference evidence="10 12" key="1">
    <citation type="submission" date="2017-09" db="EMBL/GenBank/DDBJ databases">
        <title>Genomics of the genus Arcobacter.</title>
        <authorList>
            <person name="Perez-Cataluna A."/>
            <person name="Figueras M.J."/>
            <person name="Salas-Masso N."/>
        </authorList>
    </citation>
    <scope>NUCLEOTIDE SEQUENCE [LARGE SCALE GENOMIC DNA]</scope>
    <source>
        <strain evidence="10 12">CECT 7837</strain>
    </source>
</reference>
<comment type="function">
    <text evidence="8">Nucleotidyltransferase involved in the post-translational modification of proteins. It can catalyze the addition of adenosine monophosphate (AMP) or uridine monophosphate (UMP) to a protein, resulting in modifications known as AMPylation and UMPylation.</text>
</comment>
<gene>
    <name evidence="8" type="primary">ydiU</name>
    <name evidence="8" type="synonym">selO</name>
    <name evidence="9" type="ORF">AELL_0751</name>
    <name evidence="10" type="ORF">CP962_06625</name>
</gene>
<dbReference type="KEGG" id="aell:AELL_0751"/>
<accession>A0A347U6F3</accession>
<comment type="catalytic activity">
    <reaction evidence="8">
        <text>L-seryl-[protein] + ATP = 3-O-(5'-adenylyl)-L-seryl-[protein] + diphosphate</text>
        <dbReference type="Rhea" id="RHEA:58120"/>
        <dbReference type="Rhea" id="RHEA-COMP:9863"/>
        <dbReference type="Rhea" id="RHEA-COMP:15073"/>
        <dbReference type="ChEBI" id="CHEBI:29999"/>
        <dbReference type="ChEBI" id="CHEBI:30616"/>
        <dbReference type="ChEBI" id="CHEBI:33019"/>
        <dbReference type="ChEBI" id="CHEBI:142516"/>
        <dbReference type="EC" id="2.7.7.108"/>
    </reaction>
</comment>
<evidence type="ECO:0000256" key="5">
    <source>
        <dbReference type="ARBA" id="ARBA00022741"/>
    </source>
</evidence>
<keyword evidence="2 8" id="KW-0808">Transferase</keyword>
<protein>
    <recommendedName>
        <fullName evidence="8">Protein nucleotidyltransferase YdiU</fullName>
        <ecNumber evidence="8">2.7.7.-</ecNumber>
    </recommendedName>
    <alternativeName>
        <fullName evidence="8">Protein adenylyltransferase YdiU</fullName>
        <ecNumber evidence="8">2.7.7.108</ecNumber>
    </alternativeName>
    <alternativeName>
        <fullName evidence="8">Protein uridylyltransferase YdiU</fullName>
        <ecNumber evidence="8">2.7.7.-</ecNumber>
    </alternativeName>
</protein>
<dbReference type="EC" id="2.7.7.-" evidence="8"/>
<dbReference type="Proteomes" id="UP000262582">
    <property type="component" value="Chromosome"/>
</dbReference>
<keyword evidence="4 8" id="KW-0479">Metal-binding</keyword>
<dbReference type="GO" id="GO:0030145">
    <property type="term" value="F:manganese ion binding"/>
    <property type="evidence" value="ECO:0007669"/>
    <property type="project" value="UniProtKB-UniRule"/>
</dbReference>
<dbReference type="EMBL" id="NXIG01000005">
    <property type="protein sequence ID" value="RXI31130.1"/>
    <property type="molecule type" value="Genomic_DNA"/>
</dbReference>
<evidence type="ECO:0000313" key="12">
    <source>
        <dbReference type="Proteomes" id="UP000290588"/>
    </source>
</evidence>
<comment type="catalytic activity">
    <reaction evidence="8">
        <text>L-tyrosyl-[protein] + UTP = O-(5'-uridylyl)-L-tyrosyl-[protein] + diphosphate</text>
        <dbReference type="Rhea" id="RHEA:83887"/>
        <dbReference type="Rhea" id="RHEA-COMP:10136"/>
        <dbReference type="Rhea" id="RHEA-COMP:20238"/>
        <dbReference type="ChEBI" id="CHEBI:33019"/>
        <dbReference type="ChEBI" id="CHEBI:46398"/>
        <dbReference type="ChEBI" id="CHEBI:46858"/>
        <dbReference type="ChEBI" id="CHEBI:90602"/>
    </reaction>
</comment>
<dbReference type="GO" id="GO:0005524">
    <property type="term" value="F:ATP binding"/>
    <property type="evidence" value="ECO:0007669"/>
    <property type="project" value="UniProtKB-UniRule"/>
</dbReference>
<proteinExistence type="inferred from homology"/>
<dbReference type="AlphaFoldDB" id="A0A347U6F3"/>
<evidence type="ECO:0000256" key="4">
    <source>
        <dbReference type="ARBA" id="ARBA00022723"/>
    </source>
</evidence>
<feature type="binding site" evidence="8">
    <location>
        <position position="91"/>
    </location>
    <ligand>
        <name>ATP</name>
        <dbReference type="ChEBI" id="CHEBI:30616"/>
    </ligand>
</feature>
<evidence type="ECO:0000256" key="3">
    <source>
        <dbReference type="ARBA" id="ARBA00022695"/>
    </source>
</evidence>
<organism evidence="10 12">
    <name type="scientific">Arcobacter ellisii</name>
    <dbReference type="NCBI Taxonomy" id="913109"/>
    <lineage>
        <taxon>Bacteria</taxon>
        <taxon>Pseudomonadati</taxon>
        <taxon>Campylobacterota</taxon>
        <taxon>Epsilonproteobacteria</taxon>
        <taxon>Campylobacterales</taxon>
        <taxon>Arcobacteraceae</taxon>
        <taxon>Arcobacter</taxon>
    </lineage>
</organism>
<dbReference type="NCBIfam" id="NF000658">
    <property type="entry name" value="PRK00029.1"/>
    <property type="match status" value="1"/>
</dbReference>
<feature type="binding site" evidence="8">
    <location>
        <position position="89"/>
    </location>
    <ligand>
        <name>ATP</name>
        <dbReference type="ChEBI" id="CHEBI:30616"/>
    </ligand>
</feature>
<dbReference type="PANTHER" id="PTHR32057:SF14">
    <property type="entry name" value="PROTEIN ADENYLYLTRANSFERASE SELO, MITOCHONDRIAL"/>
    <property type="match status" value="1"/>
</dbReference>
<keyword evidence="8" id="KW-0464">Manganese</keyword>
<keyword evidence="7 8" id="KW-0460">Magnesium</keyword>
<comment type="catalytic activity">
    <reaction evidence="8">
        <text>L-histidyl-[protein] + UTP = N(tele)-(5'-uridylyl)-L-histidyl-[protein] + diphosphate</text>
        <dbReference type="Rhea" id="RHEA:83891"/>
        <dbReference type="Rhea" id="RHEA-COMP:9745"/>
        <dbReference type="Rhea" id="RHEA-COMP:20239"/>
        <dbReference type="ChEBI" id="CHEBI:29979"/>
        <dbReference type="ChEBI" id="CHEBI:33019"/>
        <dbReference type="ChEBI" id="CHEBI:46398"/>
        <dbReference type="ChEBI" id="CHEBI:233474"/>
    </reaction>
</comment>
<keyword evidence="5 8" id="KW-0547">Nucleotide-binding</keyword>
<feature type="binding site" evidence="8">
    <location>
        <position position="259"/>
    </location>
    <ligand>
        <name>Mg(2+)</name>
        <dbReference type="ChEBI" id="CHEBI:18420"/>
    </ligand>
</feature>
<dbReference type="InterPro" id="IPR003846">
    <property type="entry name" value="SelO"/>
</dbReference>
<dbReference type="EMBL" id="CP032097">
    <property type="protein sequence ID" value="AXX94431.1"/>
    <property type="molecule type" value="Genomic_DNA"/>
</dbReference>
<dbReference type="PANTHER" id="PTHR32057">
    <property type="entry name" value="PROTEIN ADENYLYLTRANSFERASE SELO, MITOCHONDRIAL"/>
    <property type="match status" value="1"/>
</dbReference>
<evidence type="ECO:0000313" key="9">
    <source>
        <dbReference type="EMBL" id="AXX94431.1"/>
    </source>
</evidence>
<feature type="binding site" evidence="8">
    <location>
        <position position="250"/>
    </location>
    <ligand>
        <name>Mg(2+)</name>
        <dbReference type="ChEBI" id="CHEBI:18420"/>
    </ligand>
</feature>
<feature type="binding site" evidence="8">
    <location>
        <position position="107"/>
    </location>
    <ligand>
        <name>ATP</name>
        <dbReference type="ChEBI" id="CHEBI:30616"/>
    </ligand>
</feature>
<feature type="active site" description="Proton acceptor" evidence="8">
    <location>
        <position position="249"/>
    </location>
</feature>
<feature type="binding site" evidence="8">
    <location>
        <position position="178"/>
    </location>
    <ligand>
        <name>ATP</name>
        <dbReference type="ChEBI" id="CHEBI:30616"/>
    </ligand>
</feature>
<comment type="catalytic activity">
    <reaction evidence="8">
        <text>L-tyrosyl-[protein] + ATP = O-(5'-adenylyl)-L-tyrosyl-[protein] + diphosphate</text>
        <dbReference type="Rhea" id="RHEA:54288"/>
        <dbReference type="Rhea" id="RHEA-COMP:10136"/>
        <dbReference type="Rhea" id="RHEA-COMP:13846"/>
        <dbReference type="ChEBI" id="CHEBI:30616"/>
        <dbReference type="ChEBI" id="CHEBI:33019"/>
        <dbReference type="ChEBI" id="CHEBI:46858"/>
        <dbReference type="ChEBI" id="CHEBI:83624"/>
        <dbReference type="EC" id="2.7.7.108"/>
    </reaction>
</comment>
<reference evidence="9 11" key="2">
    <citation type="submission" date="2018-08" db="EMBL/GenBank/DDBJ databases">
        <title>Complete genome of the Arcobacter ellisii type strain LMG 26155.</title>
        <authorList>
            <person name="Miller W.G."/>
            <person name="Yee E."/>
            <person name="Bono J.L."/>
        </authorList>
    </citation>
    <scope>NUCLEOTIDE SEQUENCE [LARGE SCALE GENOMIC DNA]</scope>
    <source>
        <strain evidence="9 11">LMG 26155</strain>
    </source>
</reference>
<evidence type="ECO:0000313" key="11">
    <source>
        <dbReference type="Proteomes" id="UP000262582"/>
    </source>
</evidence>
<evidence type="ECO:0000256" key="2">
    <source>
        <dbReference type="ARBA" id="ARBA00022679"/>
    </source>
</evidence>
<dbReference type="GO" id="GO:0070733">
    <property type="term" value="F:AMPylase activity"/>
    <property type="evidence" value="ECO:0007669"/>
    <property type="project" value="UniProtKB-EC"/>
</dbReference>
<feature type="binding site" evidence="8">
    <location>
        <position position="171"/>
    </location>
    <ligand>
        <name>ATP</name>
        <dbReference type="ChEBI" id="CHEBI:30616"/>
    </ligand>
</feature>
<evidence type="ECO:0000256" key="6">
    <source>
        <dbReference type="ARBA" id="ARBA00022840"/>
    </source>
</evidence>
<dbReference type="GO" id="GO:0000287">
    <property type="term" value="F:magnesium ion binding"/>
    <property type="evidence" value="ECO:0007669"/>
    <property type="project" value="UniProtKB-UniRule"/>
</dbReference>
<sequence length="485" mass="56569">MKLDELKLEVDYFEFDEKLYQKLNATPLKNPKLVSFNQKACDLIGLDYKECETQEFLEFMNGTKILKGSVPYSMVYAGHQFGYFVPQLGDGRAINLGSINGWHLQTKGSGLTRYSRQGDGRAVLRSSIREYLVSEAMYALGIPTTRALAIIDSDSFAHREWNQESCSIVLRMSPSWIRIGTFEYFARTKQNAEKNLKQLANYVIKQSYPELENEENKYEKMFYSLVDRSAKLMALWQVYGFQHGVMNTDNFSMAGLTIDYGPYAFMDYFEKNSICNHTDVEGRYSYNNQPYVARWNLFVLLDCLKKICDETKLENYMKNYLSLHKKIYLDMMNKRVGLEVSKSGDSNLYLILELLGALESSKMDYNVFFYRLTNLKSFEDLSSILDIAVFQEPLKKWFESYKKVCLEQETTFESRFEIMKKVNPKYILKNYMLQEAIQKADEGDYWLVNELLNIALNPFDEHPDFERYAQPTPMKFANIKLSCSS</sequence>
<dbReference type="Proteomes" id="UP000290588">
    <property type="component" value="Unassembled WGS sequence"/>
</dbReference>
<evidence type="ECO:0000256" key="7">
    <source>
        <dbReference type="ARBA" id="ARBA00022842"/>
    </source>
</evidence>
<comment type="catalytic activity">
    <reaction evidence="8">
        <text>L-threonyl-[protein] + ATP = 3-O-(5'-adenylyl)-L-threonyl-[protein] + diphosphate</text>
        <dbReference type="Rhea" id="RHEA:54292"/>
        <dbReference type="Rhea" id="RHEA-COMP:11060"/>
        <dbReference type="Rhea" id="RHEA-COMP:13847"/>
        <dbReference type="ChEBI" id="CHEBI:30013"/>
        <dbReference type="ChEBI" id="CHEBI:30616"/>
        <dbReference type="ChEBI" id="CHEBI:33019"/>
        <dbReference type="ChEBI" id="CHEBI:138113"/>
        <dbReference type="EC" id="2.7.7.108"/>
    </reaction>
</comment>
<comment type="similarity">
    <text evidence="1 8">Belongs to the SELO family.</text>
</comment>
<feature type="binding site" evidence="8">
    <location>
        <position position="259"/>
    </location>
    <ligand>
        <name>ATP</name>
        <dbReference type="ChEBI" id="CHEBI:30616"/>
    </ligand>
</feature>
<evidence type="ECO:0000256" key="8">
    <source>
        <dbReference type="HAMAP-Rule" id="MF_00692"/>
    </source>
</evidence>
<evidence type="ECO:0000256" key="1">
    <source>
        <dbReference type="ARBA" id="ARBA00009747"/>
    </source>
</evidence>
<dbReference type="Pfam" id="PF02696">
    <property type="entry name" value="SelO"/>
    <property type="match status" value="1"/>
</dbReference>
<comment type="catalytic activity">
    <reaction evidence="8">
        <text>L-seryl-[protein] + UTP = O-(5'-uridylyl)-L-seryl-[protein] + diphosphate</text>
        <dbReference type="Rhea" id="RHEA:64604"/>
        <dbReference type="Rhea" id="RHEA-COMP:9863"/>
        <dbReference type="Rhea" id="RHEA-COMP:16635"/>
        <dbReference type="ChEBI" id="CHEBI:29999"/>
        <dbReference type="ChEBI" id="CHEBI:33019"/>
        <dbReference type="ChEBI" id="CHEBI:46398"/>
        <dbReference type="ChEBI" id="CHEBI:156051"/>
    </reaction>
</comment>
<feature type="binding site" evidence="8">
    <location>
        <position position="120"/>
    </location>
    <ligand>
        <name>ATP</name>
        <dbReference type="ChEBI" id="CHEBI:30616"/>
    </ligand>
</feature>
<dbReference type="RefSeq" id="WP_118916660.1">
    <property type="nucleotide sequence ID" value="NZ_CP032097.1"/>
</dbReference>
<feature type="binding site" evidence="8">
    <location>
        <position position="92"/>
    </location>
    <ligand>
        <name>ATP</name>
        <dbReference type="ChEBI" id="CHEBI:30616"/>
    </ligand>
</feature>
<keyword evidence="6 8" id="KW-0067">ATP-binding</keyword>
<feature type="binding site" evidence="8">
    <location>
        <position position="119"/>
    </location>
    <ligand>
        <name>ATP</name>
        <dbReference type="ChEBI" id="CHEBI:30616"/>
    </ligand>
</feature>
<comment type="cofactor">
    <cofactor evidence="8">
        <name>Mg(2+)</name>
        <dbReference type="ChEBI" id="CHEBI:18420"/>
    </cofactor>
    <cofactor evidence="8">
        <name>Mn(2+)</name>
        <dbReference type="ChEBI" id="CHEBI:29035"/>
    </cofactor>
</comment>
<dbReference type="EC" id="2.7.7.108" evidence="8"/>
<keyword evidence="11" id="KW-1185">Reference proteome</keyword>